<dbReference type="EMBL" id="PIPQ01000001">
    <property type="protein sequence ID" value="RUO43833.1"/>
    <property type="molecule type" value="Genomic_DNA"/>
</dbReference>
<dbReference type="FunFam" id="3.30.70.270:FF:000001">
    <property type="entry name" value="Diguanylate cyclase domain protein"/>
    <property type="match status" value="1"/>
</dbReference>
<keyword evidence="4" id="KW-0175">Coiled coil</keyword>
<comment type="caution">
    <text evidence="6">The sequence shown here is derived from an EMBL/GenBank/DDBJ whole genome shotgun (WGS) entry which is preliminary data.</text>
</comment>
<dbReference type="SMART" id="SM00065">
    <property type="entry name" value="GAF"/>
    <property type="match status" value="1"/>
</dbReference>
<dbReference type="PANTHER" id="PTHR45138">
    <property type="entry name" value="REGULATORY COMPONENTS OF SENSORY TRANSDUCTION SYSTEM"/>
    <property type="match status" value="1"/>
</dbReference>
<protein>
    <recommendedName>
        <fullName evidence="2">diguanylate cyclase</fullName>
        <ecNumber evidence="2">2.7.7.65</ecNumber>
    </recommendedName>
</protein>
<accession>A0A432X8V2</accession>
<dbReference type="RefSeq" id="WP_126756222.1">
    <property type="nucleotide sequence ID" value="NZ_PIPQ01000001.1"/>
</dbReference>
<proteinExistence type="predicted"/>
<evidence type="ECO:0000313" key="6">
    <source>
        <dbReference type="EMBL" id="RUO43833.1"/>
    </source>
</evidence>
<organism evidence="6 7">
    <name type="scientific">Aliidiomarina taiwanensis</name>
    <dbReference type="NCBI Taxonomy" id="946228"/>
    <lineage>
        <taxon>Bacteria</taxon>
        <taxon>Pseudomonadati</taxon>
        <taxon>Pseudomonadota</taxon>
        <taxon>Gammaproteobacteria</taxon>
        <taxon>Alteromonadales</taxon>
        <taxon>Idiomarinaceae</taxon>
        <taxon>Aliidiomarina</taxon>
    </lineage>
</organism>
<dbReference type="EC" id="2.7.7.65" evidence="2"/>
<evidence type="ECO:0000313" key="7">
    <source>
        <dbReference type="Proteomes" id="UP000286976"/>
    </source>
</evidence>
<dbReference type="NCBIfam" id="TIGR00254">
    <property type="entry name" value="GGDEF"/>
    <property type="match status" value="1"/>
</dbReference>
<dbReference type="SMART" id="SM00267">
    <property type="entry name" value="GGDEF"/>
    <property type="match status" value="1"/>
</dbReference>
<evidence type="ECO:0000259" key="5">
    <source>
        <dbReference type="PROSITE" id="PS50887"/>
    </source>
</evidence>
<evidence type="ECO:0000256" key="2">
    <source>
        <dbReference type="ARBA" id="ARBA00012528"/>
    </source>
</evidence>
<dbReference type="InterPro" id="IPR000160">
    <property type="entry name" value="GGDEF_dom"/>
</dbReference>
<dbReference type="InterPro" id="IPR029016">
    <property type="entry name" value="GAF-like_dom_sf"/>
</dbReference>
<dbReference type="CDD" id="cd01949">
    <property type="entry name" value="GGDEF"/>
    <property type="match status" value="1"/>
</dbReference>
<dbReference type="PANTHER" id="PTHR45138:SF9">
    <property type="entry name" value="DIGUANYLATE CYCLASE DGCM-RELATED"/>
    <property type="match status" value="1"/>
</dbReference>
<dbReference type="Gene3D" id="3.30.450.40">
    <property type="match status" value="1"/>
</dbReference>
<dbReference type="AlphaFoldDB" id="A0A432X8V2"/>
<dbReference type="InterPro" id="IPR003018">
    <property type="entry name" value="GAF"/>
</dbReference>
<dbReference type="OrthoDB" id="9813903at2"/>
<dbReference type="SUPFAM" id="SSF55073">
    <property type="entry name" value="Nucleotide cyclase"/>
    <property type="match status" value="1"/>
</dbReference>
<sequence length="519" mass="58351">MPYDESMYEHQLASLGFGFLEQAHIGIIVQLSAVDDGQTNDIRYYANKAAQALLDLPSAILDRVQLASIPFTIDPGLVASTDVKHPLHAPIPYALSHPNQEQRNLVLHARAICLEGQTIQVNNQTYSSVLIFERDHRLFVQQRHVTDLLTSEISLKDMIAFDKLISSLSTTLINVDMQDAKHEIQGALAALGEFTQADRTYIFQFSSDFSEMSNTYEWVREGVTSHRDELQNVPREALPWFSQVLETEGLFVIHDVRTIPPEGQAERSEFDKENICSVLCVGIYNHQKLVGMVGCDMVARRRRWTEADIRRLKLVGEVITNALQREHYIHSLEEAQLELTKANEALKRLAQIDGLTGLANRRHFNDTLQKELSRAVRHKTPLCLALLDIDYFKAYNDSYGHLAGDAALKRVANILSDQFRRSGEMVARFGGEEFVVIIPGMPLAEARQQVQHALDTLYETAVVHAESPFNQRLTLSAGLTGCTEAQQLTADALITQADQALYEAKAKGRNLLSVKKYIE</sequence>
<evidence type="ECO:0000256" key="1">
    <source>
        <dbReference type="ARBA" id="ARBA00001946"/>
    </source>
</evidence>
<feature type="domain" description="GGDEF" evidence="5">
    <location>
        <begin position="380"/>
        <end position="517"/>
    </location>
</feature>
<dbReference type="Gene3D" id="3.30.70.270">
    <property type="match status" value="1"/>
</dbReference>
<gene>
    <name evidence="6" type="ORF">CWE15_01145</name>
</gene>
<comment type="cofactor">
    <cofactor evidence="1">
        <name>Mg(2+)</name>
        <dbReference type="ChEBI" id="CHEBI:18420"/>
    </cofactor>
</comment>
<evidence type="ECO:0000256" key="3">
    <source>
        <dbReference type="ARBA" id="ARBA00034247"/>
    </source>
</evidence>
<dbReference type="Proteomes" id="UP000286976">
    <property type="component" value="Unassembled WGS sequence"/>
</dbReference>
<comment type="catalytic activity">
    <reaction evidence="3">
        <text>2 GTP = 3',3'-c-di-GMP + 2 diphosphate</text>
        <dbReference type="Rhea" id="RHEA:24898"/>
        <dbReference type="ChEBI" id="CHEBI:33019"/>
        <dbReference type="ChEBI" id="CHEBI:37565"/>
        <dbReference type="ChEBI" id="CHEBI:58805"/>
        <dbReference type="EC" id="2.7.7.65"/>
    </reaction>
</comment>
<name>A0A432X8V2_9GAMM</name>
<keyword evidence="7" id="KW-1185">Reference proteome</keyword>
<reference evidence="6 7" key="1">
    <citation type="journal article" date="2011" name="Front. Microbiol.">
        <title>Genomic signatures of strain selection and enhancement in Bacillus atrophaeus var. globigii, a historical biowarfare simulant.</title>
        <authorList>
            <person name="Gibbons H.S."/>
            <person name="Broomall S.M."/>
            <person name="McNew L.A."/>
            <person name="Daligault H."/>
            <person name="Chapman C."/>
            <person name="Bruce D."/>
            <person name="Karavis M."/>
            <person name="Krepps M."/>
            <person name="McGregor P.A."/>
            <person name="Hong C."/>
            <person name="Park K.H."/>
            <person name="Akmal A."/>
            <person name="Feldman A."/>
            <person name="Lin J.S."/>
            <person name="Chang W.E."/>
            <person name="Higgs B.W."/>
            <person name="Demirev P."/>
            <person name="Lindquist J."/>
            <person name="Liem A."/>
            <person name="Fochler E."/>
            <person name="Read T.D."/>
            <person name="Tapia R."/>
            <person name="Johnson S."/>
            <person name="Bishop-Lilly K.A."/>
            <person name="Detter C."/>
            <person name="Han C."/>
            <person name="Sozhamannan S."/>
            <person name="Rosenzweig C.N."/>
            <person name="Skowronski E.W."/>
        </authorList>
    </citation>
    <scope>NUCLEOTIDE SEQUENCE [LARGE SCALE GENOMIC DNA]</scope>
    <source>
        <strain evidence="6 7">AIT1</strain>
    </source>
</reference>
<dbReference type="Pfam" id="PF01590">
    <property type="entry name" value="GAF"/>
    <property type="match status" value="1"/>
</dbReference>
<dbReference type="Pfam" id="PF00990">
    <property type="entry name" value="GGDEF"/>
    <property type="match status" value="1"/>
</dbReference>
<dbReference type="GO" id="GO:0052621">
    <property type="term" value="F:diguanylate cyclase activity"/>
    <property type="evidence" value="ECO:0007669"/>
    <property type="project" value="UniProtKB-EC"/>
</dbReference>
<dbReference type="InterPro" id="IPR043128">
    <property type="entry name" value="Rev_trsase/Diguanyl_cyclase"/>
</dbReference>
<dbReference type="PROSITE" id="PS50887">
    <property type="entry name" value="GGDEF"/>
    <property type="match status" value="1"/>
</dbReference>
<feature type="coiled-coil region" evidence="4">
    <location>
        <begin position="325"/>
        <end position="352"/>
    </location>
</feature>
<dbReference type="SUPFAM" id="SSF55781">
    <property type="entry name" value="GAF domain-like"/>
    <property type="match status" value="1"/>
</dbReference>
<dbReference type="InterPro" id="IPR029787">
    <property type="entry name" value="Nucleotide_cyclase"/>
</dbReference>
<evidence type="ECO:0000256" key="4">
    <source>
        <dbReference type="SAM" id="Coils"/>
    </source>
</evidence>
<dbReference type="InterPro" id="IPR050469">
    <property type="entry name" value="Diguanylate_Cyclase"/>
</dbReference>